<dbReference type="RefSeq" id="WP_315653065.1">
    <property type="nucleotide sequence ID" value="NZ_JAVXZY010000013.1"/>
</dbReference>
<gene>
    <name evidence="1" type="primary">gspM</name>
    <name evidence="1" type="ORF">RQP53_23040</name>
</gene>
<protein>
    <submittedName>
        <fullName evidence="1">Type II secretion system protein GspM</fullName>
    </submittedName>
</protein>
<keyword evidence="2" id="KW-1185">Reference proteome</keyword>
<evidence type="ECO:0000313" key="1">
    <source>
        <dbReference type="EMBL" id="MDT9002174.1"/>
    </source>
</evidence>
<comment type="caution">
    <text evidence="1">The sequence shown here is derived from an EMBL/GenBank/DDBJ whole genome shotgun (WGS) entry which is preliminary data.</text>
</comment>
<organism evidence="1 2">
    <name type="scientific">Roseateles aquae</name>
    <dbReference type="NCBI Taxonomy" id="3077235"/>
    <lineage>
        <taxon>Bacteria</taxon>
        <taxon>Pseudomonadati</taxon>
        <taxon>Pseudomonadota</taxon>
        <taxon>Betaproteobacteria</taxon>
        <taxon>Burkholderiales</taxon>
        <taxon>Sphaerotilaceae</taxon>
        <taxon>Roseateles</taxon>
    </lineage>
</organism>
<sequence length="171" mass="18149">MSLPSDKPDRWQALAEPLKTHWQGLGARERLGLQAAGAALALLLVWNIGVRPAWRTLSEGPAQLASADTELQQMQALALEARELREAPPVAPAQALQALKSSSEFLGSKARLSITGDRAVVSFNGVSTEALQNWLGEVRSAARARPIEAQLQRGPQGFNGTVTLALGVAAP</sequence>
<dbReference type="EMBL" id="JAVXZY010000013">
    <property type="protein sequence ID" value="MDT9002174.1"/>
    <property type="molecule type" value="Genomic_DNA"/>
</dbReference>
<proteinExistence type="predicted"/>
<name>A0ABU3PI88_9BURK</name>
<accession>A0ABU3PI88</accession>
<reference evidence="1" key="1">
    <citation type="submission" date="2023-09" db="EMBL/GenBank/DDBJ databases">
        <title>Paucibacter sp. APW11 Genome sequencing and assembly.</title>
        <authorList>
            <person name="Kim I."/>
        </authorList>
    </citation>
    <scope>NUCLEOTIDE SEQUENCE</scope>
    <source>
        <strain evidence="1">APW11</strain>
    </source>
</reference>
<dbReference type="InterPro" id="IPR007690">
    <property type="entry name" value="T2SS_GspM"/>
</dbReference>
<dbReference type="Pfam" id="PF04612">
    <property type="entry name" value="T2SSM"/>
    <property type="match status" value="1"/>
</dbReference>
<dbReference type="Proteomes" id="UP001246372">
    <property type="component" value="Unassembled WGS sequence"/>
</dbReference>
<evidence type="ECO:0000313" key="2">
    <source>
        <dbReference type="Proteomes" id="UP001246372"/>
    </source>
</evidence>